<keyword evidence="1" id="KW-0812">Transmembrane</keyword>
<feature type="transmembrane region" description="Helical" evidence="1">
    <location>
        <begin position="6"/>
        <end position="26"/>
    </location>
</feature>
<keyword evidence="1" id="KW-0472">Membrane</keyword>
<dbReference type="RefSeq" id="WP_116669245.1">
    <property type="nucleotide sequence ID" value="NZ_MZGU01000003.1"/>
</dbReference>
<reference evidence="2 3" key="1">
    <citation type="submission" date="2017-03" db="EMBL/GenBank/DDBJ databases">
        <title>Genome sequence of Methanobrevibacter wosei.</title>
        <authorList>
            <person name="Poehlein A."/>
            <person name="Seedorf H."/>
            <person name="Daniel R."/>
        </authorList>
    </citation>
    <scope>NUCLEOTIDE SEQUENCE [LARGE SCALE GENOMIC DNA]</scope>
    <source>
        <strain evidence="2 3">DSM 11979</strain>
    </source>
</reference>
<comment type="caution">
    <text evidence="2">The sequence shown here is derived from an EMBL/GenBank/DDBJ whole genome shotgun (WGS) entry which is preliminary data.</text>
</comment>
<proteinExistence type="predicted"/>
<keyword evidence="3" id="KW-1185">Reference proteome</keyword>
<dbReference type="AlphaFoldDB" id="A0A2U1S909"/>
<name>A0A2U1S909_9EURY</name>
<protein>
    <submittedName>
        <fullName evidence="2">Uncharacterized protein</fullName>
    </submittedName>
</protein>
<dbReference type="Proteomes" id="UP000245577">
    <property type="component" value="Unassembled WGS sequence"/>
</dbReference>
<evidence type="ECO:0000256" key="1">
    <source>
        <dbReference type="SAM" id="Phobius"/>
    </source>
</evidence>
<dbReference type="EMBL" id="MZGU01000003">
    <property type="protein sequence ID" value="PWB86719.1"/>
    <property type="molecule type" value="Genomic_DNA"/>
</dbReference>
<evidence type="ECO:0000313" key="3">
    <source>
        <dbReference type="Proteomes" id="UP000245577"/>
    </source>
</evidence>
<evidence type="ECO:0000313" key="2">
    <source>
        <dbReference type="EMBL" id="PWB86719.1"/>
    </source>
</evidence>
<sequence length="181" mass="20551">MLSKKMYKIILGIIIVLIIIVAGYIINEEMKGINVELEDAGYYRESPNFIASMYYRAFNLMATGEPGEPLTEDYHWVSSYNIDSGNVIKNNIEYHVIAELINDGSHVGNLENTVNGTDLKGKILILDSVNLEYDAVNIIIKDGNTTIFNKNITLGDMEYKNIQESYDKEKLKKTVDLYKPQ</sequence>
<gene>
    <name evidence="2" type="ORF">MBBWO_04330</name>
</gene>
<organism evidence="2 3">
    <name type="scientific">Methanobrevibacter woesei</name>
    <dbReference type="NCBI Taxonomy" id="190976"/>
    <lineage>
        <taxon>Archaea</taxon>
        <taxon>Methanobacteriati</taxon>
        <taxon>Methanobacteriota</taxon>
        <taxon>Methanomada group</taxon>
        <taxon>Methanobacteria</taxon>
        <taxon>Methanobacteriales</taxon>
        <taxon>Methanobacteriaceae</taxon>
        <taxon>Methanobrevibacter</taxon>
    </lineage>
</organism>
<keyword evidence="1" id="KW-1133">Transmembrane helix</keyword>
<accession>A0A2U1S909</accession>